<protein>
    <submittedName>
        <fullName evidence="1">Uncharacterized protein</fullName>
    </submittedName>
</protein>
<dbReference type="AlphaFoldDB" id="A0AAD5Q275"/>
<proteinExistence type="predicted"/>
<evidence type="ECO:0000313" key="2">
    <source>
        <dbReference type="Proteomes" id="UP001209570"/>
    </source>
</evidence>
<dbReference type="EMBL" id="JAKCXM010004849">
    <property type="protein sequence ID" value="KAJ0389112.1"/>
    <property type="molecule type" value="Genomic_DNA"/>
</dbReference>
<name>A0AAD5Q275_PYTIN</name>
<organism evidence="1 2">
    <name type="scientific">Pythium insidiosum</name>
    <name type="common">Pythiosis disease agent</name>
    <dbReference type="NCBI Taxonomy" id="114742"/>
    <lineage>
        <taxon>Eukaryota</taxon>
        <taxon>Sar</taxon>
        <taxon>Stramenopiles</taxon>
        <taxon>Oomycota</taxon>
        <taxon>Peronosporomycetes</taxon>
        <taxon>Pythiales</taxon>
        <taxon>Pythiaceae</taxon>
        <taxon>Pythium</taxon>
    </lineage>
</organism>
<reference evidence="1" key="1">
    <citation type="submission" date="2021-12" db="EMBL/GenBank/DDBJ databases">
        <title>Prjna785345.</title>
        <authorList>
            <person name="Rujirawat T."/>
            <person name="Krajaejun T."/>
        </authorList>
    </citation>
    <scope>NUCLEOTIDE SEQUENCE</scope>
    <source>
        <strain evidence="1">Pi057C3</strain>
    </source>
</reference>
<comment type="caution">
    <text evidence="1">The sequence shown here is derived from an EMBL/GenBank/DDBJ whole genome shotgun (WGS) entry which is preliminary data.</text>
</comment>
<accession>A0AAD5Q275</accession>
<sequence length="141" mass="15780">MYVCKKTNWDYVGLVATPHMALFAHVDVEIPPVLDQTLSVIRHEGVDSYMNLHNKTLTLLSHVHASGAQRHLFKQDDEAVIFWPHYYQCLSQCKNLATCYAGDMHVNIGDMTNSNSFVFATGGSYFLGSELVKCLVENPAS</sequence>
<evidence type="ECO:0000313" key="1">
    <source>
        <dbReference type="EMBL" id="KAJ0389112.1"/>
    </source>
</evidence>
<gene>
    <name evidence="1" type="ORF">P43SY_012063</name>
</gene>
<keyword evidence="2" id="KW-1185">Reference proteome</keyword>
<dbReference type="Proteomes" id="UP001209570">
    <property type="component" value="Unassembled WGS sequence"/>
</dbReference>